<protein>
    <recommendedName>
        <fullName evidence="1">Helix-turn-helix domain-containing protein</fullName>
    </recommendedName>
</protein>
<dbReference type="AlphaFoldDB" id="A0A151JAL7"/>
<name>A0A151JAL7_9HYME</name>
<evidence type="ECO:0000259" key="1">
    <source>
        <dbReference type="Pfam" id="PF26215"/>
    </source>
</evidence>
<reference evidence="2 3" key="1">
    <citation type="submission" date="2015-09" db="EMBL/GenBank/DDBJ databases">
        <title>Trachymyrmex cornetzi WGS genome.</title>
        <authorList>
            <person name="Nygaard S."/>
            <person name="Hu H."/>
            <person name="Boomsma J."/>
            <person name="Zhang G."/>
        </authorList>
    </citation>
    <scope>NUCLEOTIDE SEQUENCE [LARGE SCALE GENOMIC DNA]</scope>
    <source>
        <strain evidence="2">Tcor2-1</strain>
        <tissue evidence="2">Whole body</tissue>
    </source>
</reference>
<keyword evidence="3" id="KW-1185">Reference proteome</keyword>
<gene>
    <name evidence="2" type="ORF">ALC57_05589</name>
</gene>
<accession>A0A151JAL7</accession>
<sequence>MCLKQFKIINTPWFNKNKVEKDRVKFDNYKKPTNSGRYLSYKSHHPDEHKKGVIISQFDRILFLSYPDYHRRNIKNLINVLLLNGYPLNIIFSTINYRIKTLSERKNLYNNKKNVNKEIEDSNLIKKYFTIPYIQNISEKFKRIADKNNYKVPYKPINTLSSVIKLGKDKLKKMESSQVVYKINCTNCDSTYVGQTKRKLGTTIKEHKADIKKTKDTRHNLDWENIQILDTELFFHKRLTSEMICIKRQINGMNKQTDTEKFPESYFPLLNIS</sequence>
<evidence type="ECO:0000313" key="3">
    <source>
        <dbReference type="Proteomes" id="UP000078492"/>
    </source>
</evidence>
<feature type="domain" description="Helix-turn-helix" evidence="1">
    <location>
        <begin position="37"/>
        <end position="96"/>
    </location>
</feature>
<proteinExistence type="predicted"/>
<organism evidence="2 3">
    <name type="scientific">Trachymyrmex cornetzi</name>
    <dbReference type="NCBI Taxonomy" id="471704"/>
    <lineage>
        <taxon>Eukaryota</taxon>
        <taxon>Metazoa</taxon>
        <taxon>Ecdysozoa</taxon>
        <taxon>Arthropoda</taxon>
        <taxon>Hexapoda</taxon>
        <taxon>Insecta</taxon>
        <taxon>Pterygota</taxon>
        <taxon>Neoptera</taxon>
        <taxon>Endopterygota</taxon>
        <taxon>Hymenoptera</taxon>
        <taxon>Apocrita</taxon>
        <taxon>Aculeata</taxon>
        <taxon>Formicoidea</taxon>
        <taxon>Formicidae</taxon>
        <taxon>Myrmicinae</taxon>
        <taxon>Trachymyrmex</taxon>
    </lineage>
</organism>
<dbReference type="InterPro" id="IPR058912">
    <property type="entry name" value="HTH_animal"/>
</dbReference>
<dbReference type="PANTHER" id="PTHR21301">
    <property type="entry name" value="REVERSE TRANSCRIPTASE"/>
    <property type="match status" value="1"/>
</dbReference>
<dbReference type="Proteomes" id="UP000078492">
    <property type="component" value="Unassembled WGS sequence"/>
</dbReference>
<dbReference type="Pfam" id="PF26215">
    <property type="entry name" value="HTH_animal"/>
    <property type="match status" value="1"/>
</dbReference>
<dbReference type="PANTHER" id="PTHR21301:SF10">
    <property type="entry name" value="REVERSE TRANSCRIPTASE DOMAIN-CONTAINING PROTEIN"/>
    <property type="match status" value="1"/>
</dbReference>
<dbReference type="EMBL" id="KQ979279">
    <property type="protein sequence ID" value="KYN22022.1"/>
    <property type="molecule type" value="Genomic_DNA"/>
</dbReference>
<evidence type="ECO:0000313" key="2">
    <source>
        <dbReference type="EMBL" id="KYN22022.1"/>
    </source>
</evidence>